<reference evidence="8" key="2">
    <citation type="submission" date="2020-11" db="EMBL/GenBank/DDBJ databases">
        <authorList>
            <person name="McCartney M.A."/>
            <person name="Auch B."/>
            <person name="Kono T."/>
            <person name="Mallez S."/>
            <person name="Becker A."/>
            <person name="Gohl D.M."/>
            <person name="Silverstein K.A.T."/>
            <person name="Koren S."/>
            <person name="Bechman K.B."/>
            <person name="Herman A."/>
            <person name="Abrahante J.E."/>
            <person name="Garbe J."/>
        </authorList>
    </citation>
    <scope>NUCLEOTIDE SEQUENCE</scope>
    <source>
        <strain evidence="8">Duluth1</strain>
        <tissue evidence="8">Whole animal</tissue>
    </source>
</reference>
<dbReference type="SUPFAM" id="SSF51690">
    <property type="entry name" value="Nicotinate/Quinolinate PRTase C-terminal domain-like"/>
    <property type="match status" value="1"/>
</dbReference>
<evidence type="ECO:0000313" key="8">
    <source>
        <dbReference type="EMBL" id="KAH3740136.1"/>
    </source>
</evidence>
<dbReference type="GO" id="GO:0004516">
    <property type="term" value="F:nicotinate phosphoribosyltransferase activity"/>
    <property type="evidence" value="ECO:0007669"/>
    <property type="project" value="UniProtKB-EC"/>
</dbReference>
<dbReference type="InterPro" id="IPR007229">
    <property type="entry name" value="Nic_PRibTrfase-Fam"/>
</dbReference>
<comment type="catalytic activity">
    <reaction evidence="6">
        <text>5-phospho-alpha-D-ribose 1-diphosphate + nicotinate + ATP + H2O = nicotinate beta-D-ribonucleotide + ADP + phosphate + diphosphate</text>
        <dbReference type="Rhea" id="RHEA:36163"/>
        <dbReference type="ChEBI" id="CHEBI:15377"/>
        <dbReference type="ChEBI" id="CHEBI:30616"/>
        <dbReference type="ChEBI" id="CHEBI:32544"/>
        <dbReference type="ChEBI" id="CHEBI:33019"/>
        <dbReference type="ChEBI" id="CHEBI:43474"/>
        <dbReference type="ChEBI" id="CHEBI:57502"/>
        <dbReference type="ChEBI" id="CHEBI:58017"/>
        <dbReference type="ChEBI" id="CHEBI:456216"/>
        <dbReference type="EC" id="6.3.4.21"/>
    </reaction>
</comment>
<comment type="caution">
    <text evidence="8">The sequence shown here is derived from an EMBL/GenBank/DDBJ whole genome shotgun (WGS) entry which is preliminary data.</text>
</comment>
<dbReference type="PANTHER" id="PTHR11098">
    <property type="entry name" value="NICOTINATE PHOSPHORIBOSYLTRANSFERASE"/>
    <property type="match status" value="1"/>
</dbReference>
<evidence type="ECO:0000256" key="2">
    <source>
        <dbReference type="ARBA" id="ARBA00013236"/>
    </source>
</evidence>
<sequence>MRLLKWPTQLLHCGSSPIRPGLPVPGDPSGQRGSLLSLKICPGNIPEDCNHPALGCVYKARTLLSCFKLVEVNKKPRIKLSEDVEKVTVPGKKFAYRLYGADGNALVDLMQQPDEDPPNVNSRVLCRHPFQESKRAYVIPAKVECLHKVYWKDGQVQAPLPALKDLRTKAIQCCQSLRQDHKRALNPTPYK</sequence>
<dbReference type="InterPro" id="IPR041619">
    <property type="entry name" value="NAPRTase_C"/>
</dbReference>
<dbReference type="EC" id="6.3.4.21" evidence="2"/>
<dbReference type="EMBL" id="JAIWYP010000011">
    <property type="protein sequence ID" value="KAH3740136.1"/>
    <property type="molecule type" value="Genomic_DNA"/>
</dbReference>
<dbReference type="InterPro" id="IPR036068">
    <property type="entry name" value="Nicotinate_pribotase-like_C"/>
</dbReference>
<evidence type="ECO:0000256" key="6">
    <source>
        <dbReference type="ARBA" id="ARBA00048668"/>
    </source>
</evidence>
<keyword evidence="3" id="KW-0597">Phosphoprotein</keyword>
<feature type="non-terminal residue" evidence="8">
    <location>
        <position position="191"/>
    </location>
</feature>
<dbReference type="Pfam" id="PF17956">
    <property type="entry name" value="NAPRTase_C"/>
    <property type="match status" value="1"/>
</dbReference>
<organism evidence="8 9">
    <name type="scientific">Dreissena polymorpha</name>
    <name type="common">Zebra mussel</name>
    <name type="synonym">Mytilus polymorpha</name>
    <dbReference type="NCBI Taxonomy" id="45954"/>
    <lineage>
        <taxon>Eukaryota</taxon>
        <taxon>Metazoa</taxon>
        <taxon>Spiralia</taxon>
        <taxon>Lophotrochozoa</taxon>
        <taxon>Mollusca</taxon>
        <taxon>Bivalvia</taxon>
        <taxon>Autobranchia</taxon>
        <taxon>Heteroconchia</taxon>
        <taxon>Euheterodonta</taxon>
        <taxon>Imparidentia</taxon>
        <taxon>Neoheterodontei</taxon>
        <taxon>Myida</taxon>
        <taxon>Dreissenoidea</taxon>
        <taxon>Dreissenidae</taxon>
        <taxon>Dreissena</taxon>
    </lineage>
</organism>
<dbReference type="Gene3D" id="3.20.140.10">
    <property type="entry name" value="nicotinate phosphoribosyltransferase"/>
    <property type="match status" value="1"/>
</dbReference>
<evidence type="ECO:0000256" key="4">
    <source>
        <dbReference type="ARBA" id="ARBA00022598"/>
    </source>
</evidence>
<evidence type="ECO:0000256" key="3">
    <source>
        <dbReference type="ARBA" id="ARBA00022553"/>
    </source>
</evidence>
<evidence type="ECO:0000259" key="7">
    <source>
        <dbReference type="Pfam" id="PF17956"/>
    </source>
</evidence>
<feature type="domain" description="Nicotinate phosphoribosyltransferase C-terminal" evidence="7">
    <location>
        <begin position="92"/>
        <end position="191"/>
    </location>
</feature>
<dbReference type="GO" id="GO:0005829">
    <property type="term" value="C:cytosol"/>
    <property type="evidence" value="ECO:0007669"/>
    <property type="project" value="TreeGrafter"/>
</dbReference>
<comment type="pathway">
    <text evidence="1">Cofactor biosynthesis; NAD(+) biosynthesis; nicotinate D-ribonucleotide from nicotinate: step 1/1.</text>
</comment>
<keyword evidence="5" id="KW-0662">Pyridine nucleotide biosynthesis</keyword>
<gene>
    <name evidence="8" type="ORF">DPMN_046831</name>
</gene>
<proteinExistence type="predicted"/>
<dbReference type="Proteomes" id="UP000828390">
    <property type="component" value="Unassembled WGS sequence"/>
</dbReference>
<dbReference type="GO" id="GO:0034355">
    <property type="term" value="P:NAD+ biosynthetic process via the salvage pathway"/>
    <property type="evidence" value="ECO:0007669"/>
    <property type="project" value="TreeGrafter"/>
</dbReference>
<reference evidence="8" key="1">
    <citation type="journal article" date="2019" name="bioRxiv">
        <title>The Genome of the Zebra Mussel, Dreissena polymorpha: A Resource for Invasive Species Research.</title>
        <authorList>
            <person name="McCartney M.A."/>
            <person name="Auch B."/>
            <person name="Kono T."/>
            <person name="Mallez S."/>
            <person name="Zhang Y."/>
            <person name="Obille A."/>
            <person name="Becker A."/>
            <person name="Abrahante J.E."/>
            <person name="Garbe J."/>
            <person name="Badalamenti J.P."/>
            <person name="Herman A."/>
            <person name="Mangelson H."/>
            <person name="Liachko I."/>
            <person name="Sullivan S."/>
            <person name="Sone E.D."/>
            <person name="Koren S."/>
            <person name="Silverstein K.A.T."/>
            <person name="Beckman K.B."/>
            <person name="Gohl D.M."/>
        </authorList>
    </citation>
    <scope>NUCLEOTIDE SEQUENCE</scope>
    <source>
        <strain evidence="8">Duluth1</strain>
        <tissue evidence="8">Whole animal</tissue>
    </source>
</reference>
<name>A0A9D4D992_DREPO</name>
<keyword evidence="9" id="KW-1185">Reference proteome</keyword>
<protein>
    <recommendedName>
        <fullName evidence="2">nicotinate phosphoribosyltransferase</fullName>
        <ecNumber evidence="2">6.3.4.21</ecNumber>
    </recommendedName>
</protein>
<keyword evidence="4" id="KW-0436">Ligase</keyword>
<evidence type="ECO:0000256" key="5">
    <source>
        <dbReference type="ARBA" id="ARBA00022642"/>
    </source>
</evidence>
<evidence type="ECO:0000256" key="1">
    <source>
        <dbReference type="ARBA" id="ARBA00004952"/>
    </source>
</evidence>
<accession>A0A9D4D992</accession>
<evidence type="ECO:0000313" key="9">
    <source>
        <dbReference type="Proteomes" id="UP000828390"/>
    </source>
</evidence>
<dbReference type="AlphaFoldDB" id="A0A9D4D992"/>
<dbReference type="PANTHER" id="PTHR11098:SF1">
    <property type="entry name" value="NICOTINATE PHOSPHORIBOSYLTRANSFERASE"/>
    <property type="match status" value="1"/>
</dbReference>